<dbReference type="PANTHER" id="PTHR31973:SF187">
    <property type="entry name" value="MUTATOR TRANSPOSASE MUDRA PROTEIN"/>
    <property type="match status" value="1"/>
</dbReference>
<evidence type="ECO:0000313" key="2">
    <source>
        <dbReference type="EMBL" id="KAF6169364.1"/>
    </source>
</evidence>
<name>A0A7J7NQX9_9MAGN</name>
<protein>
    <submittedName>
        <fullName evidence="2">Uncharacterized protein</fullName>
    </submittedName>
</protein>
<comment type="caution">
    <text evidence="2">The sequence shown here is derived from an EMBL/GenBank/DDBJ whole genome shotgun (WGS) entry which is preliminary data.</text>
</comment>
<keyword evidence="3" id="KW-1185">Reference proteome</keyword>
<accession>A0A7J7NQX9</accession>
<organism evidence="2 3">
    <name type="scientific">Kingdonia uniflora</name>
    <dbReference type="NCBI Taxonomy" id="39325"/>
    <lineage>
        <taxon>Eukaryota</taxon>
        <taxon>Viridiplantae</taxon>
        <taxon>Streptophyta</taxon>
        <taxon>Embryophyta</taxon>
        <taxon>Tracheophyta</taxon>
        <taxon>Spermatophyta</taxon>
        <taxon>Magnoliopsida</taxon>
        <taxon>Ranunculales</taxon>
        <taxon>Circaeasteraceae</taxon>
        <taxon>Kingdonia</taxon>
    </lineage>
</organism>
<gene>
    <name evidence="2" type="ORF">GIB67_016534</name>
</gene>
<evidence type="ECO:0000313" key="3">
    <source>
        <dbReference type="Proteomes" id="UP000541444"/>
    </source>
</evidence>
<dbReference type="AlphaFoldDB" id="A0A7J7NQX9"/>
<feature type="region of interest" description="Disordered" evidence="1">
    <location>
        <begin position="1"/>
        <end position="23"/>
    </location>
</feature>
<dbReference type="PANTHER" id="PTHR31973">
    <property type="entry name" value="POLYPROTEIN, PUTATIVE-RELATED"/>
    <property type="match status" value="1"/>
</dbReference>
<evidence type="ECO:0000256" key="1">
    <source>
        <dbReference type="SAM" id="MobiDB-lite"/>
    </source>
</evidence>
<sequence>MSTTHFYCKPLESGQSGVGGRVNPTEEGDYMIVLEDDVDVNEILKPTKTTKRKFTQDGKPKPQTTKPKAKKLKPDQEVQRWIKNTLQHIDNFDPESGYYSTHTSQDGDDVPTLQQVKDEFDGIADRFDNIYEANENEPFEPYIESNIKGLTVGMQWPNVYEARGFMRNFGIRKRFIYKHVKNDSTRKGSFQHVCEGNTDRINKLANTQWAATEIEELVRDVTTLTPKSVAARIKKKCGVVISYYTAWNAKTICLEKIVGSYDEGYNSNQPCILRYFIQILAALLELEGKILLYSGLKLVWHSKHLWMCL</sequence>
<proteinExistence type="predicted"/>
<dbReference type="Proteomes" id="UP000541444">
    <property type="component" value="Unassembled WGS sequence"/>
</dbReference>
<reference evidence="2 3" key="1">
    <citation type="journal article" date="2020" name="IScience">
        <title>Genome Sequencing of the Endangered Kingdonia uniflora (Circaeasteraceae, Ranunculales) Reveals Potential Mechanisms of Evolutionary Specialization.</title>
        <authorList>
            <person name="Sun Y."/>
            <person name="Deng T."/>
            <person name="Zhang A."/>
            <person name="Moore M.J."/>
            <person name="Landis J.B."/>
            <person name="Lin N."/>
            <person name="Zhang H."/>
            <person name="Zhang X."/>
            <person name="Huang J."/>
            <person name="Zhang X."/>
            <person name="Sun H."/>
            <person name="Wang H."/>
        </authorList>
    </citation>
    <scope>NUCLEOTIDE SEQUENCE [LARGE SCALE GENOMIC DNA]</scope>
    <source>
        <strain evidence="2">TB1705</strain>
        <tissue evidence="2">Leaf</tissue>
    </source>
</reference>
<feature type="region of interest" description="Disordered" evidence="1">
    <location>
        <begin position="49"/>
        <end position="75"/>
    </location>
</feature>
<dbReference type="EMBL" id="JACGCM010000665">
    <property type="protein sequence ID" value="KAF6169364.1"/>
    <property type="molecule type" value="Genomic_DNA"/>
</dbReference>